<protein>
    <submittedName>
        <fullName evidence="1">Uncharacterized protein</fullName>
    </submittedName>
</protein>
<reference evidence="1" key="1">
    <citation type="submission" date="2019-03" db="EMBL/GenBank/DDBJ databases">
        <authorList>
            <consortium name="Pathogen Informatics"/>
        </authorList>
    </citation>
    <scope>NUCLEOTIDE SEQUENCE</scope>
    <source>
        <strain evidence="1">5012STDY7626354</strain>
    </source>
</reference>
<dbReference type="AlphaFoldDB" id="A0A486TTJ4"/>
<name>A0A486TTJ4_KLEPN</name>
<evidence type="ECO:0000313" key="1">
    <source>
        <dbReference type="EMBL" id="VGM29566.1"/>
    </source>
</evidence>
<proteinExistence type="predicted"/>
<sequence length="107" mass="11907">MEEKDLIVRFSGDNSKVKKAFQEIIEQAAELGLIGSDLRINKVPDKVEKSKLRNKSATDIMVKVSASEEKTEAFMEELISIISESLGLNSPSTGIKLHDEARDDEDK</sequence>
<dbReference type="RefSeq" id="WP_135713653.1">
    <property type="nucleotide sequence ID" value="NZ_CAAGTE010000025.1"/>
</dbReference>
<dbReference type="EMBL" id="CAAHCY010000013">
    <property type="protein sequence ID" value="VGM29566.1"/>
    <property type="molecule type" value="Genomic_DNA"/>
</dbReference>
<organism evidence="1">
    <name type="scientific">Klebsiella pneumoniae</name>
    <dbReference type="NCBI Taxonomy" id="573"/>
    <lineage>
        <taxon>Bacteria</taxon>
        <taxon>Pseudomonadati</taxon>
        <taxon>Pseudomonadota</taxon>
        <taxon>Gammaproteobacteria</taxon>
        <taxon>Enterobacterales</taxon>
        <taxon>Enterobacteriaceae</taxon>
        <taxon>Klebsiella/Raoultella group</taxon>
        <taxon>Klebsiella</taxon>
        <taxon>Klebsiella pneumoniae complex</taxon>
    </lineage>
</organism>
<accession>A0A486TTJ4</accession>
<gene>
    <name evidence="1" type="ORF">SAMEA4873555_05088</name>
</gene>